<dbReference type="AlphaFoldDB" id="A0A4Z0R812"/>
<dbReference type="InterPro" id="IPR037143">
    <property type="entry name" value="4-PPantetheinyl_Trfase_dom_sf"/>
</dbReference>
<organism evidence="4 5">
    <name type="scientific">Desulfosporosinus fructosivorans</name>
    <dbReference type="NCBI Taxonomy" id="2018669"/>
    <lineage>
        <taxon>Bacteria</taxon>
        <taxon>Bacillati</taxon>
        <taxon>Bacillota</taxon>
        <taxon>Clostridia</taxon>
        <taxon>Eubacteriales</taxon>
        <taxon>Desulfitobacteriaceae</taxon>
        <taxon>Desulfosporosinus</taxon>
    </lineage>
</organism>
<dbReference type="OrthoDB" id="9808281at2"/>
<comment type="similarity">
    <text evidence="1">Belongs to the P-Pant transferase superfamily. Gsp/Sfp/HetI/AcpT family.</text>
</comment>
<dbReference type="InterPro" id="IPR050559">
    <property type="entry name" value="P-Pant_transferase_sf"/>
</dbReference>
<name>A0A4Z0R812_9FIRM</name>
<protein>
    <submittedName>
        <fullName evidence="4">4'-phosphopantetheinyl transferase superfamily protein</fullName>
    </submittedName>
</protein>
<evidence type="ECO:0000256" key="2">
    <source>
        <dbReference type="ARBA" id="ARBA00022679"/>
    </source>
</evidence>
<proteinExistence type="inferred from homology"/>
<evidence type="ECO:0000313" key="5">
    <source>
        <dbReference type="Proteomes" id="UP000298460"/>
    </source>
</evidence>
<dbReference type="GO" id="GO:0000287">
    <property type="term" value="F:magnesium ion binding"/>
    <property type="evidence" value="ECO:0007669"/>
    <property type="project" value="InterPro"/>
</dbReference>
<evidence type="ECO:0000256" key="1">
    <source>
        <dbReference type="ARBA" id="ARBA00010990"/>
    </source>
</evidence>
<dbReference type="Proteomes" id="UP000298460">
    <property type="component" value="Unassembled WGS sequence"/>
</dbReference>
<feature type="domain" description="4'-phosphopantetheinyl transferase" evidence="3">
    <location>
        <begin position="102"/>
        <end position="185"/>
    </location>
</feature>
<comment type="caution">
    <text evidence="4">The sequence shown here is derived from an EMBL/GenBank/DDBJ whole genome shotgun (WGS) entry which is preliminary data.</text>
</comment>
<dbReference type="SUPFAM" id="SSF56214">
    <property type="entry name" value="4'-phosphopantetheinyl transferase"/>
    <property type="match status" value="2"/>
</dbReference>
<dbReference type="RefSeq" id="WP_135545453.1">
    <property type="nucleotide sequence ID" value="NZ_SPQQ01000002.1"/>
</dbReference>
<evidence type="ECO:0000259" key="3">
    <source>
        <dbReference type="Pfam" id="PF01648"/>
    </source>
</evidence>
<dbReference type="Pfam" id="PF01648">
    <property type="entry name" value="ACPS"/>
    <property type="match status" value="1"/>
</dbReference>
<dbReference type="EMBL" id="SPQQ01000002">
    <property type="protein sequence ID" value="TGE38958.1"/>
    <property type="molecule type" value="Genomic_DNA"/>
</dbReference>
<dbReference type="GO" id="GO:0008897">
    <property type="term" value="F:holo-[acyl-carrier-protein] synthase activity"/>
    <property type="evidence" value="ECO:0007669"/>
    <property type="project" value="InterPro"/>
</dbReference>
<dbReference type="GO" id="GO:0005829">
    <property type="term" value="C:cytosol"/>
    <property type="evidence" value="ECO:0007669"/>
    <property type="project" value="TreeGrafter"/>
</dbReference>
<dbReference type="Gene3D" id="3.90.470.20">
    <property type="entry name" value="4'-phosphopantetheinyl transferase domain"/>
    <property type="match status" value="2"/>
</dbReference>
<keyword evidence="5" id="KW-1185">Reference proteome</keyword>
<gene>
    <name evidence="4" type="ORF">E4K67_05665</name>
</gene>
<dbReference type="PANTHER" id="PTHR12215:SF10">
    <property type="entry name" value="L-AMINOADIPATE-SEMIALDEHYDE DEHYDROGENASE-PHOSPHOPANTETHEINYL TRANSFERASE"/>
    <property type="match status" value="1"/>
</dbReference>
<accession>A0A4Z0R812</accession>
<dbReference type="GO" id="GO:0019878">
    <property type="term" value="P:lysine biosynthetic process via aminoadipic acid"/>
    <property type="evidence" value="ECO:0007669"/>
    <property type="project" value="TreeGrafter"/>
</dbReference>
<reference evidence="4 5" key="1">
    <citation type="submission" date="2019-03" db="EMBL/GenBank/DDBJ databases">
        <title>Draft Genome Sequence of Desulfosporosinus fructosivorans Strain 63.6F, Isolated from Marine Sediment in the Baltic Sea.</title>
        <authorList>
            <person name="Hausmann B."/>
            <person name="Vandieken V."/>
            <person name="Pjevac P."/>
            <person name="Schreck K."/>
            <person name="Herbold C.W."/>
            <person name="Loy A."/>
        </authorList>
    </citation>
    <scope>NUCLEOTIDE SEQUENCE [LARGE SCALE GENOMIC DNA]</scope>
    <source>
        <strain evidence="4 5">63.6F</strain>
    </source>
</reference>
<sequence>MVYYFDEIESLDEKFLNRSKLLLSQERMMKVDRLGNNRDKILSILAYLLLLYGLKKEGRDTSLMEIRYNEYGKPFLWNTDSVCFNLSHCIEGAACVISTFEVGIDIQEIRPVNDSILKKVCSQTEIKTIKAAINMDAEFTRYWTMKESFLKAIGTGIINDLKIITFDEIGKNQAYRLGYNINTFSEKRFILAVCTKGNIRIDLEKVSLDCFNKEFANC</sequence>
<keyword evidence="2 4" id="KW-0808">Transferase</keyword>
<dbReference type="PANTHER" id="PTHR12215">
    <property type="entry name" value="PHOSPHOPANTETHEINE TRANSFERASE"/>
    <property type="match status" value="1"/>
</dbReference>
<evidence type="ECO:0000313" key="4">
    <source>
        <dbReference type="EMBL" id="TGE38958.1"/>
    </source>
</evidence>
<dbReference type="InterPro" id="IPR008278">
    <property type="entry name" value="4-PPantetheinyl_Trfase_dom"/>
</dbReference>